<dbReference type="InterPro" id="IPR017937">
    <property type="entry name" value="Thioredoxin_CS"/>
</dbReference>
<sequence>MDAINLGPLALPVRVVAPLLAMAAASVAGAWWTRRRAVDPSNTLWHMALWGLLAARAAFVLKHFDTYLADPLDILDIRDGGFVAFAGLLVALAIGADAARRERALQRPLATSVLAGIAVWAGATLAFGSLAAPAPLPDLALRRLDGSLLSLRGSGKPVVVNLWATWCPPCRREMPALGAAQAANPGVAFVFVNQGEEAAVVQRYLDDERIALNNVTLDPARQVARATQAVGYPTTLFYDAEGRLVARHMGELSRAQLNEQLGALGLRR</sequence>
<evidence type="ECO:0000256" key="2">
    <source>
        <dbReference type="ARBA" id="ARBA00022748"/>
    </source>
</evidence>
<dbReference type="PANTHER" id="PTHR42852">
    <property type="entry name" value="THIOL:DISULFIDE INTERCHANGE PROTEIN DSBE"/>
    <property type="match status" value="1"/>
</dbReference>
<comment type="subcellular location">
    <subcellularLocation>
        <location evidence="1">Cell envelope</location>
    </subcellularLocation>
</comment>
<dbReference type="Pfam" id="PF08534">
    <property type="entry name" value="Redoxin"/>
    <property type="match status" value="1"/>
</dbReference>
<keyword evidence="2" id="KW-0201">Cytochrome c-type biogenesis</keyword>
<dbReference type="InterPro" id="IPR013766">
    <property type="entry name" value="Thioredoxin_domain"/>
</dbReference>
<dbReference type="InterPro" id="IPR013740">
    <property type="entry name" value="Redoxin"/>
</dbReference>
<evidence type="ECO:0000256" key="4">
    <source>
        <dbReference type="SAM" id="Phobius"/>
    </source>
</evidence>
<feature type="domain" description="Thioredoxin" evidence="5">
    <location>
        <begin position="130"/>
        <end position="266"/>
    </location>
</feature>
<dbReference type="Pfam" id="PF01790">
    <property type="entry name" value="LGT"/>
    <property type="match status" value="1"/>
</dbReference>
<comment type="caution">
    <text evidence="6">The sequence shown here is derived from an EMBL/GenBank/DDBJ whole genome shotgun (WGS) entry which is preliminary data.</text>
</comment>
<dbReference type="PANTHER" id="PTHR42852:SF18">
    <property type="entry name" value="CHROMOSOME UNDETERMINED SCAFFOLD_47, WHOLE GENOME SHOTGUN SEQUENCE"/>
    <property type="match status" value="1"/>
</dbReference>
<dbReference type="PROSITE" id="PS00194">
    <property type="entry name" value="THIOREDOXIN_1"/>
    <property type="match status" value="1"/>
</dbReference>
<dbReference type="InterPro" id="IPR050553">
    <property type="entry name" value="Thioredoxin_ResA/DsbE_sf"/>
</dbReference>
<dbReference type="CDD" id="cd02966">
    <property type="entry name" value="TlpA_like_family"/>
    <property type="match status" value="1"/>
</dbReference>
<keyword evidence="3" id="KW-0676">Redox-active center</keyword>
<dbReference type="RefSeq" id="WP_379786490.1">
    <property type="nucleotide sequence ID" value="NZ_JBHSMU010000019.1"/>
</dbReference>
<feature type="transmembrane region" description="Helical" evidence="4">
    <location>
        <begin position="15"/>
        <end position="32"/>
    </location>
</feature>
<feature type="transmembrane region" description="Helical" evidence="4">
    <location>
        <begin position="111"/>
        <end position="132"/>
    </location>
</feature>
<feature type="transmembrane region" description="Helical" evidence="4">
    <location>
        <begin position="44"/>
        <end position="61"/>
    </location>
</feature>
<gene>
    <name evidence="6" type="ORF">ACFPN5_24635</name>
</gene>
<dbReference type="InterPro" id="IPR001640">
    <property type="entry name" value="Lgt"/>
</dbReference>
<protein>
    <submittedName>
        <fullName evidence="6">Prolipoprotein diacylglyceryl transferase family protein</fullName>
        <ecNumber evidence="6">2.4.99.-</ecNumber>
    </submittedName>
</protein>
<keyword evidence="7" id="KW-1185">Reference proteome</keyword>
<dbReference type="Proteomes" id="UP001596050">
    <property type="component" value="Unassembled WGS sequence"/>
</dbReference>
<dbReference type="Gene3D" id="3.40.30.10">
    <property type="entry name" value="Glutaredoxin"/>
    <property type="match status" value="1"/>
</dbReference>
<evidence type="ECO:0000313" key="6">
    <source>
        <dbReference type="EMBL" id="MFC5463007.1"/>
    </source>
</evidence>
<evidence type="ECO:0000256" key="1">
    <source>
        <dbReference type="ARBA" id="ARBA00004196"/>
    </source>
</evidence>
<reference evidence="7" key="1">
    <citation type="journal article" date="2019" name="Int. J. Syst. Evol. Microbiol.">
        <title>The Global Catalogue of Microorganisms (GCM) 10K type strain sequencing project: providing services to taxonomists for standard genome sequencing and annotation.</title>
        <authorList>
            <consortium name="The Broad Institute Genomics Platform"/>
            <consortium name="The Broad Institute Genome Sequencing Center for Infectious Disease"/>
            <person name="Wu L."/>
            <person name="Ma J."/>
        </authorList>
    </citation>
    <scope>NUCLEOTIDE SEQUENCE [LARGE SCALE GENOMIC DNA]</scope>
    <source>
        <strain evidence="7">KACC 12649</strain>
    </source>
</reference>
<feature type="transmembrane region" description="Helical" evidence="4">
    <location>
        <begin position="81"/>
        <end position="99"/>
    </location>
</feature>
<dbReference type="InterPro" id="IPR036249">
    <property type="entry name" value="Thioredoxin-like_sf"/>
</dbReference>
<keyword evidence="4" id="KW-1133">Transmembrane helix</keyword>
<dbReference type="SUPFAM" id="SSF52833">
    <property type="entry name" value="Thioredoxin-like"/>
    <property type="match status" value="1"/>
</dbReference>
<dbReference type="EMBL" id="JBHSMU010000019">
    <property type="protein sequence ID" value="MFC5463007.1"/>
    <property type="molecule type" value="Genomic_DNA"/>
</dbReference>
<dbReference type="EC" id="2.4.99.-" evidence="6"/>
<evidence type="ECO:0000259" key="5">
    <source>
        <dbReference type="PROSITE" id="PS51352"/>
    </source>
</evidence>
<proteinExistence type="predicted"/>
<evidence type="ECO:0000256" key="3">
    <source>
        <dbReference type="ARBA" id="ARBA00023284"/>
    </source>
</evidence>
<keyword evidence="6" id="KW-0328">Glycosyltransferase</keyword>
<keyword evidence="4" id="KW-0472">Membrane</keyword>
<evidence type="ECO:0000313" key="7">
    <source>
        <dbReference type="Proteomes" id="UP001596050"/>
    </source>
</evidence>
<keyword evidence="6" id="KW-0808">Transferase</keyword>
<dbReference type="GO" id="GO:0016757">
    <property type="term" value="F:glycosyltransferase activity"/>
    <property type="evidence" value="ECO:0007669"/>
    <property type="project" value="UniProtKB-KW"/>
</dbReference>
<keyword evidence="4" id="KW-0812">Transmembrane</keyword>
<organism evidence="6 7">
    <name type="scientific">Massilia niabensis</name>
    <dbReference type="NCBI Taxonomy" id="544910"/>
    <lineage>
        <taxon>Bacteria</taxon>
        <taxon>Pseudomonadati</taxon>
        <taxon>Pseudomonadota</taxon>
        <taxon>Betaproteobacteria</taxon>
        <taxon>Burkholderiales</taxon>
        <taxon>Oxalobacteraceae</taxon>
        <taxon>Telluria group</taxon>
        <taxon>Massilia</taxon>
    </lineage>
</organism>
<name>A0ABW0LDG4_9BURK</name>
<accession>A0ABW0LDG4</accession>
<dbReference type="PROSITE" id="PS51352">
    <property type="entry name" value="THIOREDOXIN_2"/>
    <property type="match status" value="1"/>
</dbReference>